<keyword evidence="7" id="KW-1278">Translocase</keyword>
<evidence type="ECO:0000256" key="4">
    <source>
        <dbReference type="ARBA" id="ARBA00022741"/>
    </source>
</evidence>
<dbReference type="InterPro" id="IPR020003">
    <property type="entry name" value="ATPase_a/bsu_AS"/>
</dbReference>
<dbReference type="GO" id="GO:0030257">
    <property type="term" value="C:type III protein secretion system complex"/>
    <property type="evidence" value="ECO:0007669"/>
    <property type="project" value="InterPro"/>
</dbReference>
<evidence type="ECO:0000259" key="10">
    <source>
        <dbReference type="SMART" id="SM00382"/>
    </source>
</evidence>
<dbReference type="EMBL" id="SJPW01000005">
    <property type="protein sequence ID" value="TWU50901.1"/>
    <property type="molecule type" value="Genomic_DNA"/>
</dbReference>
<dbReference type="PANTHER" id="PTHR15184:SF9">
    <property type="entry name" value="SPI-1 TYPE 3 SECRETION SYSTEM ATPASE"/>
    <property type="match status" value="1"/>
</dbReference>
<dbReference type="SMART" id="SM00382">
    <property type="entry name" value="AAA"/>
    <property type="match status" value="1"/>
</dbReference>
<dbReference type="InterPro" id="IPR040627">
    <property type="entry name" value="T3SS_ATPase_C"/>
</dbReference>
<keyword evidence="12" id="KW-1185">Reference proteome</keyword>
<dbReference type="PROSITE" id="PS00152">
    <property type="entry name" value="ATPASE_ALPHA_BETA"/>
    <property type="match status" value="1"/>
</dbReference>
<dbReference type="NCBIfam" id="TIGR01026">
    <property type="entry name" value="fliI_yscN"/>
    <property type="match status" value="1"/>
</dbReference>
<protein>
    <submittedName>
        <fullName evidence="11">Putative ATP synthase YscN</fullName>
    </submittedName>
</protein>
<dbReference type="InterPro" id="IPR004100">
    <property type="entry name" value="ATPase_F1/V1/A1_a/bsu_N"/>
</dbReference>
<name>A0A5C6EU56_9BACT</name>
<dbReference type="RefSeq" id="WP_246114636.1">
    <property type="nucleotide sequence ID" value="NZ_SJPW01000005.1"/>
</dbReference>
<dbReference type="Pfam" id="PF18269">
    <property type="entry name" value="T3SS_ATPase_C"/>
    <property type="match status" value="1"/>
</dbReference>
<dbReference type="Gene3D" id="3.40.50.12240">
    <property type="match status" value="1"/>
</dbReference>
<dbReference type="Pfam" id="PF00006">
    <property type="entry name" value="ATP-synt_ab"/>
    <property type="match status" value="1"/>
</dbReference>
<evidence type="ECO:0000256" key="7">
    <source>
        <dbReference type="ARBA" id="ARBA00022967"/>
    </source>
</evidence>
<dbReference type="GO" id="GO:0046933">
    <property type="term" value="F:proton-transporting ATP synthase activity, rotational mechanism"/>
    <property type="evidence" value="ECO:0007669"/>
    <property type="project" value="TreeGrafter"/>
</dbReference>
<sequence length="505" mass="54041">MTSQASQRFSLKIPPLPDADAASEMIQRSTTHQVRGRVSSVIGETLEIEGMTAPIGAICELTMSDETTMRGRVIGFRGVRPVLAPMERLSAVSAGDPVRLIDRSAKLRVGPSLCGRVIDAFGDPIDGRPLPSDLIPVDADRSPPESLDRPPIDTILQTGVRAIDTMLTCGQGQRLGIFAGSGVGKSTLLGMLARGSAADKIVIGMIGERGREVQEFINRCLGEAGLARSVVVVATSDRPAAQRVSAAWTATAIAETFRDQGQNVLLLLDSVTRFAMAQRELGLAAGEPPTTRGYPPSVFNMLPRLVERTGRTTKGSITAFYTVLVEGDDNNEPIADTLRGLLDGHIMLSRELTAQAQWPPIDVLESLSRLQPHLITAEMSSTVSTARRHLSMYRRNADLISIGAYRAGSDPNIDAAIAMREPMKMLLTQTADEIAPLEQSHLQLTQLMQMPIGALNAAMAGQQATPTDVPAPTASPAKPQAADKPRAADLPRTPSQTAKDQRILS</sequence>
<evidence type="ECO:0000256" key="1">
    <source>
        <dbReference type="ARBA" id="ARBA00004496"/>
    </source>
</evidence>
<dbReference type="InterPro" id="IPR050053">
    <property type="entry name" value="ATPase_alpha/beta_chains"/>
</dbReference>
<organism evidence="11 12">
    <name type="scientific">Rubripirellula tenax</name>
    <dbReference type="NCBI Taxonomy" id="2528015"/>
    <lineage>
        <taxon>Bacteria</taxon>
        <taxon>Pseudomonadati</taxon>
        <taxon>Planctomycetota</taxon>
        <taxon>Planctomycetia</taxon>
        <taxon>Pirellulales</taxon>
        <taxon>Pirellulaceae</taxon>
        <taxon>Rubripirellula</taxon>
    </lineage>
</organism>
<dbReference type="Proteomes" id="UP000318288">
    <property type="component" value="Unassembled WGS sequence"/>
</dbReference>
<dbReference type="InterPro" id="IPR000194">
    <property type="entry name" value="ATPase_F1/V1/A1_a/bsu_nucl-bd"/>
</dbReference>
<dbReference type="AlphaFoldDB" id="A0A5C6EU56"/>
<accession>A0A5C6EU56</accession>
<keyword evidence="5" id="KW-0067">ATP-binding</keyword>
<dbReference type="GO" id="GO:0030254">
    <property type="term" value="P:protein secretion by the type III secretion system"/>
    <property type="evidence" value="ECO:0007669"/>
    <property type="project" value="InterPro"/>
</dbReference>
<gene>
    <name evidence="11" type="primary">yscN</name>
    <name evidence="11" type="ORF">Poly51_41940</name>
</gene>
<keyword evidence="6" id="KW-0653">Protein transport</keyword>
<keyword evidence="4" id="KW-0547">Nucleotide-binding</keyword>
<proteinExistence type="predicted"/>
<feature type="region of interest" description="Disordered" evidence="9">
    <location>
        <begin position="459"/>
        <end position="505"/>
    </location>
</feature>
<dbReference type="GO" id="GO:0005524">
    <property type="term" value="F:ATP binding"/>
    <property type="evidence" value="ECO:0007669"/>
    <property type="project" value="UniProtKB-KW"/>
</dbReference>
<dbReference type="Pfam" id="PF02874">
    <property type="entry name" value="ATP-synt_ab_N"/>
    <property type="match status" value="1"/>
</dbReference>
<dbReference type="SUPFAM" id="SSF52540">
    <property type="entry name" value="P-loop containing nucleoside triphosphate hydrolases"/>
    <property type="match status" value="1"/>
</dbReference>
<comment type="caution">
    <text evidence="11">The sequence shown here is derived from an EMBL/GenBank/DDBJ whole genome shotgun (WGS) entry which is preliminary data.</text>
</comment>
<evidence type="ECO:0000313" key="12">
    <source>
        <dbReference type="Proteomes" id="UP000318288"/>
    </source>
</evidence>
<dbReference type="InterPro" id="IPR027417">
    <property type="entry name" value="P-loop_NTPase"/>
</dbReference>
<comment type="catalytic activity">
    <reaction evidence="8">
        <text>ATP + H2O + cellular proteinSide 1 = ADP + phosphate + cellular proteinSide 2.</text>
        <dbReference type="EC" id="7.4.2.8"/>
    </reaction>
</comment>
<dbReference type="CDD" id="cd01136">
    <property type="entry name" value="ATPase_flagellum-secretory_path_III"/>
    <property type="match status" value="1"/>
</dbReference>
<reference evidence="11 12" key="1">
    <citation type="submission" date="2019-02" db="EMBL/GenBank/DDBJ databases">
        <title>Deep-cultivation of Planctomycetes and their phenomic and genomic characterization uncovers novel biology.</title>
        <authorList>
            <person name="Wiegand S."/>
            <person name="Jogler M."/>
            <person name="Boedeker C."/>
            <person name="Pinto D."/>
            <person name="Vollmers J."/>
            <person name="Rivas-Marin E."/>
            <person name="Kohn T."/>
            <person name="Peeters S.H."/>
            <person name="Heuer A."/>
            <person name="Rast P."/>
            <person name="Oberbeckmann S."/>
            <person name="Bunk B."/>
            <person name="Jeske O."/>
            <person name="Meyerdierks A."/>
            <person name="Storesund J.E."/>
            <person name="Kallscheuer N."/>
            <person name="Luecker S."/>
            <person name="Lage O.M."/>
            <person name="Pohl T."/>
            <person name="Merkel B.J."/>
            <person name="Hornburger P."/>
            <person name="Mueller R.-W."/>
            <person name="Bruemmer F."/>
            <person name="Labrenz M."/>
            <person name="Spormann A.M."/>
            <person name="Op Den Camp H."/>
            <person name="Overmann J."/>
            <person name="Amann R."/>
            <person name="Jetten M.S.M."/>
            <person name="Mascher T."/>
            <person name="Medema M.H."/>
            <person name="Devos D.P."/>
            <person name="Kaster A.-K."/>
            <person name="Ovreas L."/>
            <person name="Rohde M."/>
            <person name="Galperin M.Y."/>
            <person name="Jogler C."/>
        </authorList>
    </citation>
    <scope>NUCLEOTIDE SEQUENCE [LARGE SCALE GENOMIC DNA]</scope>
    <source>
        <strain evidence="11 12">Poly51</strain>
    </source>
</reference>
<comment type="subcellular location">
    <subcellularLocation>
        <location evidence="1">Cytoplasm</location>
    </subcellularLocation>
</comment>
<evidence type="ECO:0000256" key="6">
    <source>
        <dbReference type="ARBA" id="ARBA00022927"/>
    </source>
</evidence>
<evidence type="ECO:0000313" key="11">
    <source>
        <dbReference type="EMBL" id="TWU50901.1"/>
    </source>
</evidence>
<dbReference type="PANTHER" id="PTHR15184">
    <property type="entry name" value="ATP SYNTHASE"/>
    <property type="match status" value="1"/>
</dbReference>
<dbReference type="GO" id="GO:0008564">
    <property type="term" value="F:protein-exporting ATPase activity"/>
    <property type="evidence" value="ECO:0007669"/>
    <property type="project" value="UniProtKB-EC"/>
</dbReference>
<evidence type="ECO:0000256" key="8">
    <source>
        <dbReference type="ARBA" id="ARBA00034006"/>
    </source>
</evidence>
<dbReference type="FunFam" id="3.40.50.12240:FF:000002">
    <property type="entry name" value="Flagellum-specific ATP synthase FliI"/>
    <property type="match status" value="1"/>
</dbReference>
<dbReference type="GO" id="GO:0005737">
    <property type="term" value="C:cytoplasm"/>
    <property type="evidence" value="ECO:0007669"/>
    <property type="project" value="UniProtKB-SubCell"/>
</dbReference>
<keyword evidence="2" id="KW-0813">Transport</keyword>
<evidence type="ECO:0000256" key="2">
    <source>
        <dbReference type="ARBA" id="ARBA00022448"/>
    </source>
</evidence>
<dbReference type="InterPro" id="IPR003593">
    <property type="entry name" value="AAA+_ATPase"/>
</dbReference>
<evidence type="ECO:0000256" key="3">
    <source>
        <dbReference type="ARBA" id="ARBA00022490"/>
    </source>
</evidence>
<keyword evidence="3" id="KW-0963">Cytoplasm</keyword>
<evidence type="ECO:0000256" key="5">
    <source>
        <dbReference type="ARBA" id="ARBA00022840"/>
    </source>
</evidence>
<feature type="domain" description="AAA+ ATPase" evidence="10">
    <location>
        <begin position="171"/>
        <end position="352"/>
    </location>
</feature>
<dbReference type="InterPro" id="IPR005714">
    <property type="entry name" value="ATPase_T3SS_FliI/YscN"/>
</dbReference>
<evidence type="ECO:0000256" key="9">
    <source>
        <dbReference type="SAM" id="MobiDB-lite"/>
    </source>
</evidence>
<dbReference type="GO" id="GO:0016887">
    <property type="term" value="F:ATP hydrolysis activity"/>
    <property type="evidence" value="ECO:0007669"/>
    <property type="project" value="InterPro"/>
</dbReference>